<reference evidence="1 2" key="1">
    <citation type="submission" date="2019-03" db="EMBL/GenBank/DDBJ databases">
        <title>First draft genome of Liparis tanakae, snailfish: a comprehensive survey of snailfish specific genes.</title>
        <authorList>
            <person name="Kim W."/>
            <person name="Song I."/>
            <person name="Jeong J.-H."/>
            <person name="Kim D."/>
            <person name="Kim S."/>
            <person name="Ryu S."/>
            <person name="Song J.Y."/>
            <person name="Lee S.K."/>
        </authorList>
    </citation>
    <scope>NUCLEOTIDE SEQUENCE [LARGE SCALE GENOMIC DNA]</scope>
    <source>
        <tissue evidence="1">Muscle</tissue>
    </source>
</reference>
<gene>
    <name evidence="1" type="ORF">EYF80_032050</name>
</gene>
<dbReference type="Proteomes" id="UP000314294">
    <property type="component" value="Unassembled WGS sequence"/>
</dbReference>
<comment type="caution">
    <text evidence="1">The sequence shown here is derived from an EMBL/GenBank/DDBJ whole genome shotgun (WGS) entry which is preliminary data.</text>
</comment>
<evidence type="ECO:0000313" key="2">
    <source>
        <dbReference type="Proteomes" id="UP000314294"/>
    </source>
</evidence>
<organism evidence="1 2">
    <name type="scientific">Liparis tanakae</name>
    <name type="common">Tanaka's snailfish</name>
    <dbReference type="NCBI Taxonomy" id="230148"/>
    <lineage>
        <taxon>Eukaryota</taxon>
        <taxon>Metazoa</taxon>
        <taxon>Chordata</taxon>
        <taxon>Craniata</taxon>
        <taxon>Vertebrata</taxon>
        <taxon>Euteleostomi</taxon>
        <taxon>Actinopterygii</taxon>
        <taxon>Neopterygii</taxon>
        <taxon>Teleostei</taxon>
        <taxon>Neoteleostei</taxon>
        <taxon>Acanthomorphata</taxon>
        <taxon>Eupercaria</taxon>
        <taxon>Perciformes</taxon>
        <taxon>Cottioidei</taxon>
        <taxon>Cottales</taxon>
        <taxon>Liparidae</taxon>
        <taxon>Liparis</taxon>
    </lineage>
</organism>
<name>A0A4Z2GYP0_9TELE</name>
<protein>
    <submittedName>
        <fullName evidence="1">Uncharacterized protein</fullName>
    </submittedName>
</protein>
<evidence type="ECO:0000313" key="1">
    <source>
        <dbReference type="EMBL" id="TNN57772.1"/>
    </source>
</evidence>
<accession>A0A4Z2GYP0</accession>
<dbReference type="AlphaFoldDB" id="A0A4Z2GYP0"/>
<proteinExistence type="predicted"/>
<sequence>MVYFQSASYFDEEGQSILFEGKEAEGVVLAALEAAQTGLDGVQRLGKDDKLGHVWNTYDLSVQLRAKANRLLDLSAVYQPEPRNTPDIFSQITHIKNVLSFFVTDTSETQEELTSPTRLW</sequence>
<dbReference type="EMBL" id="SRLO01000397">
    <property type="protein sequence ID" value="TNN57772.1"/>
    <property type="molecule type" value="Genomic_DNA"/>
</dbReference>
<keyword evidence="2" id="KW-1185">Reference proteome</keyword>